<comment type="caution">
    <text evidence="2">The sequence shown here is derived from an EMBL/GenBank/DDBJ whole genome shotgun (WGS) entry which is preliminary data.</text>
</comment>
<dbReference type="RefSeq" id="WP_377930312.1">
    <property type="nucleotide sequence ID" value="NZ_JBHUEM010000052.1"/>
</dbReference>
<protein>
    <recommendedName>
        <fullName evidence="4">Sporulation protein</fullName>
    </recommendedName>
</protein>
<proteinExistence type="predicted"/>
<accession>A0ABW4LW92</accession>
<sequence length="64" mass="7142">MDKRTEAFKEDLLNEGKEAAYLDVDRMINEGLSGGSVHKRDDSANIEQSIQLPKEAPPRKNLDG</sequence>
<dbReference type="EMBL" id="JBHUEM010000052">
    <property type="protein sequence ID" value="MFD1739089.1"/>
    <property type="molecule type" value="Genomic_DNA"/>
</dbReference>
<organism evidence="2 3">
    <name type="scientific">Bacillus salitolerans</name>
    <dbReference type="NCBI Taxonomy" id="1437434"/>
    <lineage>
        <taxon>Bacteria</taxon>
        <taxon>Bacillati</taxon>
        <taxon>Bacillota</taxon>
        <taxon>Bacilli</taxon>
        <taxon>Bacillales</taxon>
        <taxon>Bacillaceae</taxon>
        <taxon>Bacillus</taxon>
    </lineage>
</organism>
<evidence type="ECO:0000313" key="3">
    <source>
        <dbReference type="Proteomes" id="UP001597214"/>
    </source>
</evidence>
<dbReference type="Proteomes" id="UP001597214">
    <property type="component" value="Unassembled WGS sequence"/>
</dbReference>
<evidence type="ECO:0008006" key="4">
    <source>
        <dbReference type="Google" id="ProtNLM"/>
    </source>
</evidence>
<feature type="region of interest" description="Disordered" evidence="1">
    <location>
        <begin position="31"/>
        <end position="64"/>
    </location>
</feature>
<keyword evidence="3" id="KW-1185">Reference proteome</keyword>
<evidence type="ECO:0000313" key="2">
    <source>
        <dbReference type="EMBL" id="MFD1739089.1"/>
    </source>
</evidence>
<name>A0ABW4LW92_9BACI</name>
<evidence type="ECO:0000256" key="1">
    <source>
        <dbReference type="SAM" id="MobiDB-lite"/>
    </source>
</evidence>
<gene>
    <name evidence="2" type="ORF">ACFSCX_21500</name>
</gene>
<reference evidence="3" key="1">
    <citation type="journal article" date="2019" name="Int. J. Syst. Evol. Microbiol.">
        <title>The Global Catalogue of Microorganisms (GCM) 10K type strain sequencing project: providing services to taxonomists for standard genome sequencing and annotation.</title>
        <authorList>
            <consortium name="The Broad Institute Genomics Platform"/>
            <consortium name="The Broad Institute Genome Sequencing Center for Infectious Disease"/>
            <person name="Wu L."/>
            <person name="Ma J."/>
        </authorList>
    </citation>
    <scope>NUCLEOTIDE SEQUENCE [LARGE SCALE GENOMIC DNA]</scope>
    <source>
        <strain evidence="3">CCUG 49339</strain>
    </source>
</reference>